<protein>
    <recommendedName>
        <fullName evidence="4">Carboxypeptidase regulatory-like domain-containing protein</fullName>
    </recommendedName>
</protein>
<dbReference type="PROSITE" id="PS51257">
    <property type="entry name" value="PROKAR_LIPOPROTEIN"/>
    <property type="match status" value="1"/>
</dbReference>
<dbReference type="EMBL" id="LR593887">
    <property type="protein sequence ID" value="VTR99110.1"/>
    <property type="molecule type" value="Genomic_DNA"/>
</dbReference>
<reference evidence="2" key="1">
    <citation type="submission" date="2019-04" db="EMBL/GenBank/DDBJ databases">
        <authorList>
            <consortium name="Science for Life Laboratories"/>
        </authorList>
    </citation>
    <scope>NUCLEOTIDE SEQUENCE</scope>
    <source>
        <strain evidence="2">MBLW1</strain>
    </source>
</reference>
<evidence type="ECO:0000256" key="1">
    <source>
        <dbReference type="SAM" id="SignalP"/>
    </source>
</evidence>
<dbReference type="RefSeq" id="WP_162656897.1">
    <property type="nucleotide sequence ID" value="NZ_LR593887.1"/>
</dbReference>
<dbReference type="AlphaFoldDB" id="A0A6C2YJX5"/>
<evidence type="ECO:0000313" key="2">
    <source>
        <dbReference type="EMBL" id="VIP01674.1"/>
    </source>
</evidence>
<dbReference type="EMBL" id="LR586016">
    <property type="protein sequence ID" value="VIP01674.1"/>
    <property type="molecule type" value="Genomic_DNA"/>
</dbReference>
<sequence>MRAIAFALVAGLMIGCSGGSTSNDDTAESINGKITFKGEPVKGVTLIVKSADGKDAGGSTNEVGEYTIPSPPKGKLGFMLIPAGGKAAFPAKYTKAGNDLSFDYQGGKQTFNIELKP</sequence>
<proteinExistence type="predicted"/>
<name>A0A6C2YJX5_9BACT</name>
<dbReference type="InParanoid" id="A0A6C2YJX5"/>
<keyword evidence="1" id="KW-0732">Signal</keyword>
<accession>A0A6C2YJX5</accession>
<gene>
    <name evidence="2" type="ORF">GMBLW1_22860</name>
</gene>
<dbReference type="Proteomes" id="UP000464378">
    <property type="component" value="Chromosome"/>
</dbReference>
<evidence type="ECO:0000313" key="3">
    <source>
        <dbReference type="Proteomes" id="UP000464378"/>
    </source>
</evidence>
<dbReference type="KEGG" id="tim:GMBLW1_22860"/>
<feature type="chain" id="PRO_5036172705" description="Carboxypeptidase regulatory-like domain-containing protein" evidence="1">
    <location>
        <begin position="23"/>
        <end position="117"/>
    </location>
</feature>
<feature type="signal peptide" evidence="1">
    <location>
        <begin position="1"/>
        <end position="22"/>
    </location>
</feature>
<keyword evidence="3" id="KW-1185">Reference proteome</keyword>
<organism evidence="2">
    <name type="scientific">Tuwongella immobilis</name>
    <dbReference type="NCBI Taxonomy" id="692036"/>
    <lineage>
        <taxon>Bacteria</taxon>
        <taxon>Pseudomonadati</taxon>
        <taxon>Planctomycetota</taxon>
        <taxon>Planctomycetia</taxon>
        <taxon>Gemmatales</taxon>
        <taxon>Gemmataceae</taxon>
        <taxon>Tuwongella</taxon>
    </lineage>
</organism>
<evidence type="ECO:0008006" key="4">
    <source>
        <dbReference type="Google" id="ProtNLM"/>
    </source>
</evidence>